<dbReference type="GO" id="GO:0022857">
    <property type="term" value="F:transmembrane transporter activity"/>
    <property type="evidence" value="ECO:0007669"/>
    <property type="project" value="InterPro"/>
</dbReference>
<sequence>MNRVVVDEEAQKPQDNTSGTIGMISSPLIAADTDFKMPSNTLISWMNGLLFGGQVIGGFLFGYVADRLASLVSLSISFCSTSLIFLALQLPLGIALGGHLSYDVIFFLEFTPSSKIKDLNPLIMLFGITGIMGKLIIEPYGWRNYMLAYSILSGCIFLLRILLFRFESPRYLLSKSKHNKVVKVINTMSRDCLLQDDCTIYVKQNKEVKKSKIMFKDVKVFFPLALQWFLVTLSYYGLILFIPTYLMKRRVEMAGVYDFYIVLAVSEIPGLVLTRLFLTKASYSTTLAANTFGCALSCLGLIFAKETNLIFFFNSLIYFFIIGCWTVLYTWTPTLIDVTKRGRIMSMISFIAKCAGILAAPFSSFLWSTFGNNADNHVSCAIVLGIFTVLFGAATVNGSLLRYNVK</sequence>
<reference evidence="7 9" key="1">
    <citation type="journal article" date="2013" name="Curr. Biol.">
        <title>Shared signatures of parasitism and phylogenomics unite Cryptomycota and microsporidia.</title>
        <authorList>
            <person name="James T.Y."/>
            <person name="Pelin A."/>
            <person name="Bonen L."/>
            <person name="Ahrendt S."/>
            <person name="Sain D."/>
            <person name="Corradi N."/>
            <person name="Stajich J.E."/>
        </authorList>
    </citation>
    <scope>NUCLEOTIDE SEQUENCE [LARGE SCALE GENOMIC DNA]</scope>
    <source>
        <strain evidence="7">CSF55</strain>
        <strain evidence="7">CSF55</strain>
    </source>
</reference>
<feature type="transmembrane region" description="Helical" evidence="6">
    <location>
        <begin position="350"/>
        <end position="370"/>
    </location>
</feature>
<dbReference type="InterPro" id="IPR036259">
    <property type="entry name" value="MFS_trans_sf"/>
</dbReference>
<dbReference type="EMBL" id="KE561300">
    <property type="protein sequence ID" value="EPZ31095.1"/>
    <property type="molecule type" value="Genomic_DNA"/>
</dbReference>
<feature type="transmembrane region" description="Helical" evidence="6">
    <location>
        <begin position="220"/>
        <end position="247"/>
    </location>
</feature>
<feature type="transmembrane region" description="Helical" evidence="6">
    <location>
        <begin position="146"/>
        <end position="166"/>
    </location>
</feature>
<evidence type="ECO:0000313" key="9">
    <source>
        <dbReference type="Proteomes" id="UP000030755"/>
    </source>
</evidence>
<gene>
    <name evidence="7" type="ORF">O9G_001006</name>
    <name evidence="8" type="ORF">ROZALSC1DRAFT_28055</name>
</gene>
<accession>A0A075AQY3</accession>
<dbReference type="HOGENOM" id="CLU_001265_46_6_1"/>
<feature type="transmembrane region" description="Helical" evidence="6">
    <location>
        <begin position="285"/>
        <end position="304"/>
    </location>
</feature>
<feature type="transmembrane region" description="Helical" evidence="6">
    <location>
        <begin position="68"/>
        <end position="86"/>
    </location>
</feature>
<dbReference type="Proteomes" id="UP000030755">
    <property type="component" value="Unassembled WGS sequence"/>
</dbReference>
<evidence type="ECO:0000313" key="8">
    <source>
        <dbReference type="EMBL" id="RKP20457.1"/>
    </source>
</evidence>
<keyword evidence="3 6" id="KW-0812">Transmembrane</keyword>
<dbReference type="Proteomes" id="UP000281549">
    <property type="component" value="Unassembled WGS sequence"/>
</dbReference>
<dbReference type="EMBL" id="ML005061">
    <property type="protein sequence ID" value="RKP20457.1"/>
    <property type="molecule type" value="Genomic_DNA"/>
</dbReference>
<evidence type="ECO:0000256" key="1">
    <source>
        <dbReference type="ARBA" id="ARBA00004141"/>
    </source>
</evidence>
<dbReference type="GO" id="GO:0016020">
    <property type="term" value="C:membrane"/>
    <property type="evidence" value="ECO:0007669"/>
    <property type="project" value="UniProtKB-SubCell"/>
</dbReference>
<evidence type="ECO:0000256" key="3">
    <source>
        <dbReference type="ARBA" id="ARBA00022692"/>
    </source>
</evidence>
<keyword evidence="9" id="KW-1185">Reference proteome</keyword>
<dbReference type="STRING" id="988480.A0A075AQY3"/>
<evidence type="ECO:0000256" key="4">
    <source>
        <dbReference type="ARBA" id="ARBA00022989"/>
    </source>
</evidence>
<evidence type="ECO:0000256" key="2">
    <source>
        <dbReference type="ARBA" id="ARBA00022448"/>
    </source>
</evidence>
<keyword evidence="2" id="KW-0813">Transport</keyword>
<dbReference type="PANTHER" id="PTHR23511:SF34">
    <property type="entry name" value="SYNAPTIC VESICLE GLYCOPROTEIN 2"/>
    <property type="match status" value="1"/>
</dbReference>
<dbReference type="SUPFAM" id="SSF103473">
    <property type="entry name" value="MFS general substrate transporter"/>
    <property type="match status" value="1"/>
</dbReference>
<dbReference type="Pfam" id="PF07690">
    <property type="entry name" value="MFS_1"/>
    <property type="match status" value="1"/>
</dbReference>
<proteinExistence type="predicted"/>
<organism evidence="7 9">
    <name type="scientific">Rozella allomycis (strain CSF55)</name>
    <dbReference type="NCBI Taxonomy" id="988480"/>
    <lineage>
        <taxon>Eukaryota</taxon>
        <taxon>Fungi</taxon>
        <taxon>Fungi incertae sedis</taxon>
        <taxon>Cryptomycota</taxon>
        <taxon>Cryptomycota incertae sedis</taxon>
        <taxon>Rozella</taxon>
    </lineage>
</organism>
<feature type="transmembrane region" description="Helical" evidence="6">
    <location>
        <begin position="376"/>
        <end position="396"/>
    </location>
</feature>
<dbReference type="PANTHER" id="PTHR23511">
    <property type="entry name" value="SYNAPTIC VESICLE GLYCOPROTEIN 2"/>
    <property type="match status" value="1"/>
</dbReference>
<reference evidence="10" key="2">
    <citation type="journal article" date="2018" name="Nat. Microbiol.">
        <title>Leveraging single-cell genomics to expand the fungal tree of life.</title>
        <authorList>
            <person name="Ahrendt S.R."/>
            <person name="Quandt C.A."/>
            <person name="Ciobanu D."/>
            <person name="Clum A."/>
            <person name="Salamov A."/>
            <person name="Andreopoulos B."/>
            <person name="Cheng J.F."/>
            <person name="Woyke T."/>
            <person name="Pelin A."/>
            <person name="Henrissat B."/>
            <person name="Reynolds N.K."/>
            <person name="Benny G.L."/>
            <person name="Smith M.E."/>
            <person name="James T.Y."/>
            <person name="Grigoriev I.V."/>
        </authorList>
    </citation>
    <scope>NUCLEOTIDE SEQUENCE [LARGE SCALE GENOMIC DNA]</scope>
    <source>
        <strain evidence="10">CSF55</strain>
    </source>
</reference>
<feature type="transmembrane region" description="Helical" evidence="6">
    <location>
        <begin position="310"/>
        <end position="329"/>
    </location>
</feature>
<evidence type="ECO:0000313" key="10">
    <source>
        <dbReference type="Proteomes" id="UP000281549"/>
    </source>
</evidence>
<evidence type="ECO:0000256" key="6">
    <source>
        <dbReference type="SAM" id="Phobius"/>
    </source>
</evidence>
<keyword evidence="5 6" id="KW-0472">Membrane</keyword>
<feature type="transmembrane region" description="Helical" evidence="6">
    <location>
        <begin position="259"/>
        <end position="278"/>
    </location>
</feature>
<name>A0A075AQY3_ROZAC</name>
<protein>
    <submittedName>
        <fullName evidence="8">MFS general substrate transporter</fullName>
    </submittedName>
    <submittedName>
        <fullName evidence="7">Major facilitator superfamily, general substrate transporter domain-containing protein</fullName>
    </submittedName>
</protein>
<evidence type="ECO:0000256" key="5">
    <source>
        <dbReference type="ARBA" id="ARBA00023136"/>
    </source>
</evidence>
<keyword evidence="4 6" id="KW-1133">Transmembrane helix</keyword>
<reference evidence="8" key="3">
    <citation type="submission" date="2018-08" db="EMBL/GenBank/DDBJ databases">
        <title>Leveraging single-cell genomics to expand the Fungal Tree of Life.</title>
        <authorList>
            <consortium name="DOE Joint Genome Institute"/>
            <person name="Ahrendt S.R."/>
            <person name="Quandt C.A."/>
            <person name="Ciobanu D."/>
            <person name="Clum A."/>
            <person name="Salamov A."/>
            <person name="Andreopoulos B."/>
            <person name="Cheng J.-F."/>
            <person name="Woyke T."/>
            <person name="Pelin A."/>
            <person name="Henrissat B."/>
            <person name="Reynolds N."/>
            <person name="Benny G.L."/>
            <person name="Smith M.E."/>
            <person name="James T.Y."/>
            <person name="Grigoriev I.V."/>
        </authorList>
    </citation>
    <scope>NUCLEOTIDE SEQUENCE</scope>
    <source>
        <strain evidence="8">CSF55</strain>
    </source>
</reference>
<feature type="transmembrane region" description="Helical" evidence="6">
    <location>
        <begin position="42"/>
        <end position="61"/>
    </location>
</feature>
<dbReference type="OrthoDB" id="4139357at2759"/>
<dbReference type="Gene3D" id="1.20.1250.20">
    <property type="entry name" value="MFS general substrate transporter like domains"/>
    <property type="match status" value="1"/>
</dbReference>
<dbReference type="InterPro" id="IPR011701">
    <property type="entry name" value="MFS"/>
</dbReference>
<dbReference type="AlphaFoldDB" id="A0A075AQY3"/>
<comment type="subcellular location">
    <subcellularLocation>
        <location evidence="1">Membrane</location>
        <topology evidence="1">Multi-pass membrane protein</topology>
    </subcellularLocation>
</comment>
<evidence type="ECO:0000313" key="7">
    <source>
        <dbReference type="EMBL" id="EPZ31095.1"/>
    </source>
</evidence>